<keyword evidence="6 9" id="KW-0418">Kinase</keyword>
<keyword evidence="7 9" id="KW-0067">ATP-binding</keyword>
<dbReference type="OrthoDB" id="275177at2759"/>
<protein>
    <recommendedName>
        <fullName evidence="3 9">Gluconokinase</fullName>
        <ecNumber evidence="3 9">2.7.1.12</ecNumber>
    </recommendedName>
</protein>
<evidence type="ECO:0000313" key="11">
    <source>
        <dbReference type="EMBL" id="CAX43679.1"/>
    </source>
</evidence>
<dbReference type="Gene3D" id="3.40.50.300">
    <property type="entry name" value="P-loop containing nucleotide triphosphate hydrolases"/>
    <property type="match status" value="1"/>
</dbReference>
<dbReference type="PANTHER" id="PTHR43442">
    <property type="entry name" value="GLUCONOKINASE-RELATED"/>
    <property type="match status" value="1"/>
</dbReference>
<evidence type="ECO:0000256" key="1">
    <source>
        <dbReference type="ARBA" id="ARBA00004875"/>
    </source>
</evidence>
<keyword evidence="5 9" id="KW-0547">Nucleotide-binding</keyword>
<reference evidence="11 12" key="1">
    <citation type="journal article" date="2009" name="Genome Res.">
        <title>Comparative genomics of the fungal pathogens Candida dubliniensis and Candida albicans.</title>
        <authorList>
            <person name="Jackson A.P."/>
            <person name="Gamble J.A."/>
            <person name="Yeomans T."/>
            <person name="Moran G.P."/>
            <person name="Saunders D."/>
            <person name="Harris D."/>
            <person name="Aslett M."/>
            <person name="Barrell J.F."/>
            <person name="Butler G."/>
            <person name="Citiulo F."/>
            <person name="Coleman D.C."/>
            <person name="de Groot P.W.J."/>
            <person name="Goodwin T.J."/>
            <person name="Quail M.A."/>
            <person name="McQuillan J."/>
            <person name="Munro C.A."/>
            <person name="Pain A."/>
            <person name="Poulter R.T."/>
            <person name="Rajandream M.A."/>
            <person name="Renauld H."/>
            <person name="Spiering M.J."/>
            <person name="Tivey A."/>
            <person name="Gow N.A.R."/>
            <person name="Barrell B."/>
            <person name="Sullivan D.J."/>
            <person name="Berriman M."/>
        </authorList>
    </citation>
    <scope>NUCLEOTIDE SEQUENCE [LARGE SCALE GENOMIC DNA]</scope>
    <source>
        <strain evidence="12">CD36 / ATCC MYA-646 / CBS 7987 / NCPF 3949 / NRRL Y-17841</strain>
    </source>
</reference>
<evidence type="ECO:0000256" key="5">
    <source>
        <dbReference type="ARBA" id="ARBA00022741"/>
    </source>
</evidence>
<evidence type="ECO:0000256" key="6">
    <source>
        <dbReference type="ARBA" id="ARBA00022777"/>
    </source>
</evidence>
<dbReference type="InterPro" id="IPR006001">
    <property type="entry name" value="Therm_gnt_kin"/>
</dbReference>
<dbReference type="PANTHER" id="PTHR43442:SF3">
    <property type="entry name" value="GLUCONOKINASE-RELATED"/>
    <property type="match status" value="1"/>
</dbReference>
<dbReference type="GO" id="GO:0005524">
    <property type="term" value="F:ATP binding"/>
    <property type="evidence" value="ECO:0007669"/>
    <property type="project" value="UniProtKB-KW"/>
</dbReference>
<evidence type="ECO:0000256" key="2">
    <source>
        <dbReference type="ARBA" id="ARBA00008420"/>
    </source>
</evidence>
<dbReference type="GO" id="GO:0005737">
    <property type="term" value="C:cytoplasm"/>
    <property type="evidence" value="ECO:0007669"/>
    <property type="project" value="TreeGrafter"/>
</dbReference>
<evidence type="ECO:0000313" key="12">
    <source>
        <dbReference type="Proteomes" id="UP000002605"/>
    </source>
</evidence>
<accession>B9WBA9</accession>
<evidence type="ECO:0000256" key="3">
    <source>
        <dbReference type="ARBA" id="ARBA00012054"/>
    </source>
</evidence>
<dbReference type="SUPFAM" id="SSF52540">
    <property type="entry name" value="P-loop containing nucleoside triphosphate hydrolases"/>
    <property type="match status" value="1"/>
</dbReference>
<dbReference type="Proteomes" id="UP000002605">
    <property type="component" value="Chromosome 2"/>
</dbReference>
<dbReference type="GO" id="GO:0005975">
    <property type="term" value="P:carbohydrate metabolic process"/>
    <property type="evidence" value="ECO:0007669"/>
    <property type="project" value="InterPro"/>
</dbReference>
<gene>
    <name evidence="10" type="ordered locus">Cd36_18990</name>
    <name evidence="11" type="ORF">CD36_18990</name>
</gene>
<comment type="pathway">
    <text evidence="1 9">Carbohydrate acid metabolism; D-gluconate degradation.</text>
</comment>
<keyword evidence="12" id="KW-1185">Reference proteome</keyword>
<dbReference type="UniPathway" id="UPA00792"/>
<dbReference type="InterPro" id="IPR031322">
    <property type="entry name" value="Shikimate/glucono_kinase"/>
</dbReference>
<evidence type="ECO:0000313" key="10">
    <source>
        <dbReference type="CGD" id="CAL0000166637"/>
    </source>
</evidence>
<proteinExistence type="inferred from homology"/>
<sequence>MTTTTTVIVVGGPAGTGKTTQGELISKYYQCPFIEGDALHPQENIDKMSQGIPLTDEDRWGWLKQLSQVSSIKAKDSKNITNISVVSCSILKKKYRDFIKKNSVDSLINFRFVFLYTTFEELMNRVENRKGHYMKSDMVKSQYDIMEIPKDEELLQNGGDAITVDTSGKSPEEIFKEIIGTDNILLKN</sequence>
<dbReference type="RefSeq" id="XP_002418379.1">
    <property type="nucleotide sequence ID" value="XM_002418334.1"/>
</dbReference>
<dbReference type="EMBL" id="FM992689">
    <property type="protein sequence ID" value="CAX43679.1"/>
    <property type="molecule type" value="Genomic_DNA"/>
</dbReference>
<evidence type="ECO:0000256" key="9">
    <source>
        <dbReference type="RuleBase" id="RU363066"/>
    </source>
</evidence>
<dbReference type="KEGG" id="cdu:CD36_18990"/>
<comment type="similarity">
    <text evidence="2 9">Belongs to the gluconokinase GntK/GntV family.</text>
</comment>
<dbReference type="CGD" id="CAL0000166637">
    <property type="gene designation" value="Cd36_18990"/>
</dbReference>
<dbReference type="NCBIfam" id="TIGR01313">
    <property type="entry name" value="therm_gnt_kin"/>
    <property type="match status" value="1"/>
</dbReference>
<name>B9WBA9_CANDC</name>
<organism evidence="11 12">
    <name type="scientific">Candida dubliniensis (strain CD36 / ATCC MYA-646 / CBS 7987 / NCPF 3949 / NRRL Y-17841)</name>
    <name type="common">Yeast</name>
    <dbReference type="NCBI Taxonomy" id="573826"/>
    <lineage>
        <taxon>Eukaryota</taxon>
        <taxon>Fungi</taxon>
        <taxon>Dikarya</taxon>
        <taxon>Ascomycota</taxon>
        <taxon>Saccharomycotina</taxon>
        <taxon>Pichiomycetes</taxon>
        <taxon>Debaryomycetaceae</taxon>
        <taxon>Candida/Lodderomyces clade</taxon>
        <taxon>Candida</taxon>
    </lineage>
</organism>
<dbReference type="eggNOG" id="KOG3354">
    <property type="taxonomic scope" value="Eukaryota"/>
</dbReference>
<dbReference type="HOGENOM" id="CLU_077168_5_0_1"/>
<dbReference type="GeneID" id="8045931"/>
<evidence type="ECO:0000256" key="8">
    <source>
        <dbReference type="ARBA" id="ARBA00048090"/>
    </source>
</evidence>
<keyword evidence="4 9" id="KW-0808">Transferase</keyword>
<evidence type="ECO:0000256" key="7">
    <source>
        <dbReference type="ARBA" id="ARBA00022840"/>
    </source>
</evidence>
<dbReference type="AlphaFoldDB" id="B9WBA9"/>
<dbReference type="Pfam" id="PF01202">
    <property type="entry name" value="SKI"/>
    <property type="match status" value="1"/>
</dbReference>
<dbReference type="GO" id="GO:0046316">
    <property type="term" value="F:gluconokinase activity"/>
    <property type="evidence" value="ECO:0007669"/>
    <property type="project" value="UniProtKB-EC"/>
</dbReference>
<dbReference type="InterPro" id="IPR027417">
    <property type="entry name" value="P-loop_NTPase"/>
</dbReference>
<dbReference type="EC" id="2.7.1.12" evidence="3 9"/>
<dbReference type="VEuPathDB" id="FungiDB:CD36_18990"/>
<dbReference type="CDD" id="cd02021">
    <property type="entry name" value="GntK"/>
    <property type="match status" value="1"/>
</dbReference>
<evidence type="ECO:0000256" key="4">
    <source>
        <dbReference type="ARBA" id="ARBA00022679"/>
    </source>
</evidence>
<comment type="catalytic activity">
    <reaction evidence="8 9">
        <text>D-gluconate + ATP = 6-phospho-D-gluconate + ADP + H(+)</text>
        <dbReference type="Rhea" id="RHEA:19433"/>
        <dbReference type="ChEBI" id="CHEBI:15378"/>
        <dbReference type="ChEBI" id="CHEBI:18391"/>
        <dbReference type="ChEBI" id="CHEBI:30616"/>
        <dbReference type="ChEBI" id="CHEBI:58759"/>
        <dbReference type="ChEBI" id="CHEBI:456216"/>
        <dbReference type="EC" id="2.7.1.12"/>
    </reaction>
</comment>